<dbReference type="AlphaFoldDB" id="D5BNW5"/>
<dbReference type="STRING" id="488538.SAR116_2156"/>
<gene>
    <name evidence="1" type="ordered locus">SAR116_2156</name>
</gene>
<dbReference type="OrthoDB" id="5117987at2"/>
<evidence type="ECO:0000313" key="2">
    <source>
        <dbReference type="Proteomes" id="UP000007460"/>
    </source>
</evidence>
<protein>
    <recommendedName>
        <fullName evidence="3">YCII-related domain-containing protein</fullName>
    </recommendedName>
</protein>
<dbReference type="KEGG" id="apb:SAR116_2156"/>
<dbReference type="Proteomes" id="UP000007460">
    <property type="component" value="Chromosome"/>
</dbReference>
<sequence length="106" mass="11132">MPKFLFAYHGGKMPETEVEIAAEMQRWRDWMDGLGDALVDPGNPVGMSSTVSIDGVVDNGGANPVSGYSLVAADDMNAALAMAAGCPMVTQGHGSIEVAETHNMDF</sequence>
<name>D5BNW5_PUNMI</name>
<dbReference type="SUPFAM" id="SSF54909">
    <property type="entry name" value="Dimeric alpha+beta barrel"/>
    <property type="match status" value="1"/>
</dbReference>
<dbReference type="InterPro" id="IPR011008">
    <property type="entry name" value="Dimeric_a/b-barrel"/>
</dbReference>
<dbReference type="Gene3D" id="3.30.70.1060">
    <property type="entry name" value="Dimeric alpha+beta barrel"/>
    <property type="match status" value="1"/>
</dbReference>
<dbReference type="RefSeq" id="WP_013047026.1">
    <property type="nucleotide sequence ID" value="NC_014010.1"/>
</dbReference>
<organism evidence="1 2">
    <name type="scientific">Puniceispirillum marinum (strain IMCC1322)</name>
    <dbReference type="NCBI Taxonomy" id="488538"/>
    <lineage>
        <taxon>Bacteria</taxon>
        <taxon>Pseudomonadati</taxon>
        <taxon>Pseudomonadota</taxon>
        <taxon>Alphaproteobacteria</taxon>
        <taxon>Candidatus Puniceispirillales</taxon>
        <taxon>Candidatus Puniceispirillaceae</taxon>
        <taxon>Candidatus Puniceispirillum</taxon>
    </lineage>
</organism>
<dbReference type="EMBL" id="CP001751">
    <property type="protein sequence ID" value="ADE40399.1"/>
    <property type="molecule type" value="Genomic_DNA"/>
</dbReference>
<reference evidence="1 2" key="1">
    <citation type="journal article" date="2010" name="J. Bacteriol.">
        <title>Complete genome sequence of "Candidatus Puniceispirillum marinum" IMCC1322, a representative of the SAR116 clade in the Alphaproteobacteria.</title>
        <authorList>
            <person name="Oh H.M."/>
            <person name="Kwon K.K."/>
            <person name="Kang I."/>
            <person name="Kang S.G."/>
            <person name="Lee J.H."/>
            <person name="Kim S.J."/>
            <person name="Cho J.C."/>
        </authorList>
    </citation>
    <scope>NUCLEOTIDE SEQUENCE [LARGE SCALE GENOMIC DNA]</scope>
    <source>
        <strain evidence="1 2">IMCC1322</strain>
    </source>
</reference>
<accession>D5BNW5</accession>
<keyword evidence="2" id="KW-1185">Reference proteome</keyword>
<proteinExistence type="predicted"/>
<dbReference type="HOGENOM" id="CLU_130902_4_2_5"/>
<evidence type="ECO:0008006" key="3">
    <source>
        <dbReference type="Google" id="ProtNLM"/>
    </source>
</evidence>
<dbReference type="eggNOG" id="COG3795">
    <property type="taxonomic scope" value="Bacteria"/>
</dbReference>
<evidence type="ECO:0000313" key="1">
    <source>
        <dbReference type="EMBL" id="ADE40399.1"/>
    </source>
</evidence>